<comment type="caution">
    <text evidence="2">The sequence shown here is derived from an EMBL/GenBank/DDBJ whole genome shotgun (WGS) entry which is preliminary data.</text>
</comment>
<evidence type="ECO:0000313" key="3">
    <source>
        <dbReference type="Proteomes" id="UP000886653"/>
    </source>
</evidence>
<dbReference type="Proteomes" id="UP000886653">
    <property type="component" value="Unassembled WGS sequence"/>
</dbReference>
<dbReference type="AlphaFoldDB" id="A0A9P6TH41"/>
<proteinExistence type="predicted"/>
<reference evidence="2" key="1">
    <citation type="submission" date="2013-11" db="EMBL/GenBank/DDBJ databases">
        <title>Genome sequence of the fusiform rust pathogen reveals effectors for host alternation and coevolution with pine.</title>
        <authorList>
            <consortium name="DOE Joint Genome Institute"/>
            <person name="Smith K."/>
            <person name="Pendleton A."/>
            <person name="Kubisiak T."/>
            <person name="Anderson C."/>
            <person name="Salamov A."/>
            <person name="Aerts A."/>
            <person name="Riley R."/>
            <person name="Clum A."/>
            <person name="Lindquist E."/>
            <person name="Ence D."/>
            <person name="Campbell M."/>
            <person name="Kronenberg Z."/>
            <person name="Feau N."/>
            <person name="Dhillon B."/>
            <person name="Hamelin R."/>
            <person name="Burleigh J."/>
            <person name="Smith J."/>
            <person name="Yandell M."/>
            <person name="Nelson C."/>
            <person name="Grigoriev I."/>
            <person name="Davis J."/>
        </authorList>
    </citation>
    <scope>NUCLEOTIDE SEQUENCE</scope>
    <source>
        <strain evidence="2">G11</strain>
    </source>
</reference>
<organism evidence="2 3">
    <name type="scientific">Cronartium quercuum f. sp. fusiforme G11</name>
    <dbReference type="NCBI Taxonomy" id="708437"/>
    <lineage>
        <taxon>Eukaryota</taxon>
        <taxon>Fungi</taxon>
        <taxon>Dikarya</taxon>
        <taxon>Basidiomycota</taxon>
        <taxon>Pucciniomycotina</taxon>
        <taxon>Pucciniomycetes</taxon>
        <taxon>Pucciniales</taxon>
        <taxon>Coleosporiaceae</taxon>
        <taxon>Cronartium</taxon>
    </lineage>
</organism>
<name>A0A9P6TH41_9BASI</name>
<gene>
    <name evidence="2" type="ORF">CROQUDRAFT_86809</name>
</gene>
<keyword evidence="3" id="KW-1185">Reference proteome</keyword>
<sequence>MVFRVPIDIEKPHRKPSGIDRQTMLAVSPTRRNQARRHTSLLSHCVQPASSP</sequence>
<evidence type="ECO:0000256" key="1">
    <source>
        <dbReference type="SAM" id="MobiDB-lite"/>
    </source>
</evidence>
<feature type="region of interest" description="Disordered" evidence="1">
    <location>
        <begin position="29"/>
        <end position="52"/>
    </location>
</feature>
<evidence type="ECO:0000313" key="2">
    <source>
        <dbReference type="EMBL" id="KAG0151390.1"/>
    </source>
</evidence>
<accession>A0A9P6TH41</accession>
<protein>
    <submittedName>
        <fullName evidence="2">Uncharacterized protein</fullName>
    </submittedName>
</protein>
<dbReference type="EMBL" id="MU167213">
    <property type="protein sequence ID" value="KAG0151390.1"/>
    <property type="molecule type" value="Genomic_DNA"/>
</dbReference>